<proteinExistence type="inferred from homology"/>
<comment type="similarity">
    <text evidence="1">Belongs to the short-chain dehydrogenases/reductases (SDR) family.</text>
</comment>
<dbReference type="SUPFAM" id="SSF51735">
    <property type="entry name" value="NAD(P)-binding Rossmann-fold domains"/>
    <property type="match status" value="1"/>
</dbReference>
<evidence type="ECO:0000256" key="2">
    <source>
        <dbReference type="ARBA" id="ARBA00023002"/>
    </source>
</evidence>
<keyword evidence="2" id="KW-0560">Oxidoreductase</keyword>
<dbReference type="Pfam" id="PF00106">
    <property type="entry name" value="adh_short"/>
    <property type="match status" value="1"/>
</dbReference>
<dbReference type="Proteomes" id="UP000460558">
    <property type="component" value="Unassembled WGS sequence"/>
</dbReference>
<dbReference type="RefSeq" id="WP_153482901.1">
    <property type="nucleotide sequence ID" value="NZ_VDEQ01000114.1"/>
</dbReference>
<comment type="caution">
    <text evidence="4">The sequence shown here is derived from an EMBL/GenBank/DDBJ whole genome shotgun (WGS) entry which is preliminary data.</text>
</comment>
<sequence length="326" mass="35064">MPRAPRTASGTDSAPRLPDQTDRVAVVTGANSGIGYVTARELARSGARVVMACRSQERGRAALERLRAEVPGAAAETGELDLGSLDSIRAFAARELPALGHDRIDLLINNAGIAMAPLERTSDGFESHFGVNHLGAFALTGLLLPRLLAGDEPRVVTVSSEGQRFGTVDLGNLNAERGYRPGRAYMQSKRANIYFAVELQRRLEASGLKLRSMVVAPGNTRSNIIIGRAHERGRLYAGFIKLTLLLLFSPTPEGARTTLYAATRPDLPGGSYVVPDGLLQRHGNPTVRGSRHELPMRDTVTARALWQISERLTGVGYGLPPGEEGR</sequence>
<dbReference type="InterPro" id="IPR002347">
    <property type="entry name" value="SDR_fam"/>
</dbReference>
<feature type="region of interest" description="Disordered" evidence="3">
    <location>
        <begin position="1"/>
        <end position="20"/>
    </location>
</feature>
<protein>
    <submittedName>
        <fullName evidence="4">SDR family NAD(P)-dependent oxidoreductase</fullName>
    </submittedName>
</protein>
<dbReference type="InterPro" id="IPR036291">
    <property type="entry name" value="NAD(P)-bd_dom_sf"/>
</dbReference>
<reference evidence="4 5" key="1">
    <citation type="submission" date="2019-06" db="EMBL/GenBank/DDBJ databases">
        <title>Comparative genomics and metabolomics analyses of clavulanic acid producing Streptomyces species provides insight into specialized metabolism and evolution of beta-lactam biosynthetic gene clusters.</title>
        <authorList>
            <person name="Moore M.A."/>
            <person name="Cruz-Morales P."/>
            <person name="Barona Gomez F."/>
            <person name="Kapil T."/>
        </authorList>
    </citation>
    <scope>NUCLEOTIDE SEQUENCE [LARGE SCALE GENOMIC DNA]</scope>
    <source>
        <strain evidence="4 5">T-272</strain>
    </source>
</reference>
<dbReference type="NCBIfam" id="NF004846">
    <property type="entry name" value="PRK06197.1"/>
    <property type="match status" value="1"/>
</dbReference>
<gene>
    <name evidence="4" type="ORF">FFZ77_11730</name>
</gene>
<evidence type="ECO:0000256" key="1">
    <source>
        <dbReference type="ARBA" id="ARBA00006484"/>
    </source>
</evidence>
<keyword evidence="5" id="KW-1185">Reference proteome</keyword>
<accession>A0ABW9NSG2</accession>
<dbReference type="PRINTS" id="PR00081">
    <property type="entry name" value="GDHRDH"/>
</dbReference>
<evidence type="ECO:0000256" key="3">
    <source>
        <dbReference type="SAM" id="MobiDB-lite"/>
    </source>
</evidence>
<evidence type="ECO:0000313" key="5">
    <source>
        <dbReference type="Proteomes" id="UP000460558"/>
    </source>
</evidence>
<dbReference type="EMBL" id="VDEQ01000114">
    <property type="protein sequence ID" value="MQS36246.1"/>
    <property type="molecule type" value="Genomic_DNA"/>
</dbReference>
<dbReference type="PANTHER" id="PTHR24320">
    <property type="entry name" value="RETINOL DEHYDROGENASE"/>
    <property type="match status" value="1"/>
</dbReference>
<evidence type="ECO:0000313" key="4">
    <source>
        <dbReference type="EMBL" id="MQS36246.1"/>
    </source>
</evidence>
<name>A0ABW9NSG2_9ACTN</name>
<dbReference type="PANTHER" id="PTHR24320:SF148">
    <property type="entry name" value="NAD(P)-BINDING ROSSMANN-FOLD SUPERFAMILY PROTEIN"/>
    <property type="match status" value="1"/>
</dbReference>
<organism evidence="4 5">
    <name type="scientific">Streptomyces katsurahamanus</name>
    <dbReference type="NCBI Taxonomy" id="2577098"/>
    <lineage>
        <taxon>Bacteria</taxon>
        <taxon>Bacillati</taxon>
        <taxon>Actinomycetota</taxon>
        <taxon>Actinomycetes</taxon>
        <taxon>Kitasatosporales</taxon>
        <taxon>Streptomycetaceae</taxon>
        <taxon>Streptomyces</taxon>
    </lineage>
</organism>
<dbReference type="Gene3D" id="3.40.50.720">
    <property type="entry name" value="NAD(P)-binding Rossmann-like Domain"/>
    <property type="match status" value="1"/>
</dbReference>